<reference evidence="2 3" key="1">
    <citation type="submission" date="2020-08" db="EMBL/GenBank/DDBJ databases">
        <authorList>
            <person name="Liu C."/>
            <person name="Sun Q."/>
        </authorList>
    </citation>
    <scope>NUCLEOTIDE SEQUENCE [LARGE SCALE GENOMIC DNA]</scope>
    <source>
        <strain evidence="2 3">NSJ-29</strain>
    </source>
</reference>
<dbReference type="AlphaFoldDB" id="A0A7G9G9I8"/>
<feature type="transmembrane region" description="Helical" evidence="1">
    <location>
        <begin position="87"/>
        <end position="108"/>
    </location>
</feature>
<accession>A0A7G9G9I8</accession>
<name>A0A7G9G9I8_9FIRM</name>
<feature type="transmembrane region" description="Helical" evidence="1">
    <location>
        <begin position="163"/>
        <end position="189"/>
    </location>
</feature>
<organism evidence="2 3">
    <name type="scientific">Wansuia hejianensis</name>
    <dbReference type="NCBI Taxonomy" id="2763667"/>
    <lineage>
        <taxon>Bacteria</taxon>
        <taxon>Bacillati</taxon>
        <taxon>Bacillota</taxon>
        <taxon>Clostridia</taxon>
        <taxon>Lachnospirales</taxon>
        <taxon>Lachnospiraceae</taxon>
        <taxon>Wansuia</taxon>
    </lineage>
</organism>
<dbReference type="GO" id="GO:0022857">
    <property type="term" value="F:transmembrane transporter activity"/>
    <property type="evidence" value="ECO:0007669"/>
    <property type="project" value="InterPro"/>
</dbReference>
<dbReference type="Gene3D" id="1.10.1760.20">
    <property type="match status" value="1"/>
</dbReference>
<keyword evidence="1" id="KW-1133">Transmembrane helix</keyword>
<evidence type="ECO:0000313" key="2">
    <source>
        <dbReference type="EMBL" id="QNM07470.1"/>
    </source>
</evidence>
<dbReference type="Proteomes" id="UP000515860">
    <property type="component" value="Chromosome"/>
</dbReference>
<gene>
    <name evidence="2" type="ORF">H9Q79_11050</name>
</gene>
<proteinExistence type="predicted"/>
<evidence type="ECO:0000313" key="3">
    <source>
        <dbReference type="Proteomes" id="UP000515860"/>
    </source>
</evidence>
<keyword evidence="1" id="KW-0812">Transmembrane</keyword>
<keyword evidence="3" id="KW-1185">Reference proteome</keyword>
<dbReference type="RefSeq" id="WP_249328295.1">
    <property type="nucleotide sequence ID" value="NZ_CP060635.1"/>
</dbReference>
<sequence>MKNKRTLKMVQMAILIAVLLVMSYTPLGYLKIGLLSISLLSIPVVIGAMLVGPAAGAVLGAVFGLTSFAQCFGADAFGAALLSINPFLTFLVCVPTRTLMGFLAGVIFRGVHRIDKTKTVSYFVGGLSGAVLNTVFFMGLLMVCFWNTDYIQGLNQTMGGLGLWAFLIAFVGINGVVEAIVACAAGGIISKAVSKALRINE</sequence>
<dbReference type="Pfam" id="PF12822">
    <property type="entry name" value="ECF_trnsprt"/>
    <property type="match status" value="1"/>
</dbReference>
<protein>
    <submittedName>
        <fullName evidence="2">ECF transporter S component</fullName>
    </submittedName>
</protein>
<dbReference type="EMBL" id="CP060635">
    <property type="protein sequence ID" value="QNM07470.1"/>
    <property type="molecule type" value="Genomic_DNA"/>
</dbReference>
<keyword evidence="1" id="KW-0472">Membrane</keyword>
<evidence type="ECO:0000256" key="1">
    <source>
        <dbReference type="SAM" id="Phobius"/>
    </source>
</evidence>
<dbReference type="KEGG" id="whj:H9Q79_11050"/>
<dbReference type="InterPro" id="IPR024529">
    <property type="entry name" value="ECF_trnsprt_substrate-spec"/>
</dbReference>
<feature type="transmembrane region" description="Helical" evidence="1">
    <location>
        <begin position="7"/>
        <end position="26"/>
    </location>
</feature>
<feature type="transmembrane region" description="Helical" evidence="1">
    <location>
        <begin position="120"/>
        <end position="143"/>
    </location>
</feature>